<reference evidence="2" key="1">
    <citation type="journal article" date="2014" name="Nat. Genet.">
        <title>The genome of the stress-tolerant wild tomato species Solanum pennellii.</title>
        <authorList>
            <person name="Bolger A."/>
            <person name="Scossa F."/>
            <person name="Bolger M.E."/>
            <person name="Lanz C."/>
            <person name="Maumus F."/>
            <person name="Tohge T."/>
            <person name="Quesneville H."/>
            <person name="Alseekh S."/>
            <person name="Sorensen I."/>
            <person name="Lichtenstein G."/>
            <person name="Fich E.A."/>
            <person name="Conte M."/>
            <person name="Keller H."/>
            <person name="Schneeberger K."/>
            <person name="Schwacke R."/>
            <person name="Ofner I."/>
            <person name="Vrebalov J."/>
            <person name="Xu Y."/>
            <person name="Osorio S."/>
            <person name="Aflitos S.A."/>
            <person name="Schijlen E."/>
            <person name="Jimenez-Gomez J.M."/>
            <person name="Ryngajllo M."/>
            <person name="Kimura S."/>
            <person name="Kumar R."/>
            <person name="Koenig D."/>
            <person name="Headland L.R."/>
            <person name="Maloof J.N."/>
            <person name="Sinha N."/>
            <person name="van Ham R.C."/>
            <person name="Lankhorst R.K."/>
            <person name="Mao L."/>
            <person name="Vogel A."/>
            <person name="Arsova B."/>
            <person name="Panstruga R."/>
            <person name="Fei Z."/>
            <person name="Rose J.K."/>
            <person name="Zamir D."/>
            <person name="Carrari F."/>
            <person name="Giovannoni J.J."/>
            <person name="Weigel D."/>
            <person name="Usadel B."/>
            <person name="Fernie A.R."/>
        </authorList>
    </citation>
    <scope>NUCLEOTIDE SEQUENCE [LARGE SCALE GENOMIC DNA]</scope>
    <source>
        <strain evidence="2">cv. LA0716</strain>
    </source>
</reference>
<dbReference type="Proteomes" id="UP000694930">
    <property type="component" value="Chromosome 2"/>
</dbReference>
<evidence type="ECO:0000313" key="2">
    <source>
        <dbReference type="Proteomes" id="UP000694930"/>
    </source>
</evidence>
<evidence type="ECO:0000256" key="1">
    <source>
        <dbReference type="SAM" id="MobiDB-lite"/>
    </source>
</evidence>
<accession>A0ABM1V385</accession>
<dbReference type="GeneID" id="114076060"/>
<dbReference type="Pfam" id="PF03004">
    <property type="entry name" value="Transposase_24"/>
    <property type="match status" value="1"/>
</dbReference>
<name>A0ABM1V385_SOLPN</name>
<keyword evidence="2" id="KW-1185">Reference proteome</keyword>
<feature type="region of interest" description="Disordered" evidence="1">
    <location>
        <begin position="45"/>
        <end position="64"/>
    </location>
</feature>
<protein>
    <submittedName>
        <fullName evidence="3">Uncharacterized protein LOC114076060</fullName>
    </submittedName>
</protein>
<evidence type="ECO:0000313" key="3">
    <source>
        <dbReference type="RefSeq" id="XP_027770203.1"/>
    </source>
</evidence>
<dbReference type="InterPro" id="IPR004252">
    <property type="entry name" value="Probable_transposase_24"/>
</dbReference>
<gene>
    <name evidence="3" type="primary">LOC114076060</name>
</gene>
<sequence length="108" mass="12519">MLFTAQKNIVKPSWLRADIWVKFLEKWNTTEFKENCERVKAAQASVKGGSLHTGGSMSSAAHKQEMTKLKGVEVSYPEVFEETHKKKNKDSTRREWIEPRAEETFVQF</sequence>
<reference evidence="3" key="2">
    <citation type="submission" date="2025-08" db="UniProtKB">
        <authorList>
            <consortium name="RefSeq"/>
        </authorList>
    </citation>
    <scope>IDENTIFICATION</scope>
</reference>
<proteinExistence type="predicted"/>
<organism evidence="2 3">
    <name type="scientific">Solanum pennellii</name>
    <name type="common">Tomato</name>
    <name type="synonym">Lycopersicon pennellii</name>
    <dbReference type="NCBI Taxonomy" id="28526"/>
    <lineage>
        <taxon>Eukaryota</taxon>
        <taxon>Viridiplantae</taxon>
        <taxon>Streptophyta</taxon>
        <taxon>Embryophyta</taxon>
        <taxon>Tracheophyta</taxon>
        <taxon>Spermatophyta</taxon>
        <taxon>Magnoliopsida</taxon>
        <taxon>eudicotyledons</taxon>
        <taxon>Gunneridae</taxon>
        <taxon>Pentapetalae</taxon>
        <taxon>asterids</taxon>
        <taxon>lamiids</taxon>
        <taxon>Solanales</taxon>
        <taxon>Solanaceae</taxon>
        <taxon>Solanoideae</taxon>
        <taxon>Solaneae</taxon>
        <taxon>Solanum</taxon>
        <taxon>Solanum subgen. Lycopersicon</taxon>
    </lineage>
</organism>
<dbReference type="RefSeq" id="XP_027770203.1">
    <property type="nucleotide sequence ID" value="XM_027914402.1"/>
</dbReference>